<evidence type="ECO:0000313" key="3">
    <source>
        <dbReference type="Proteomes" id="UP001318682"/>
    </source>
</evidence>
<protein>
    <recommendedName>
        <fullName evidence="4">DUF3833 domain-containing protein</fullName>
    </recommendedName>
</protein>
<keyword evidence="1" id="KW-0812">Transmembrane</keyword>
<dbReference type="Pfam" id="PF12915">
    <property type="entry name" value="DUF3833"/>
    <property type="match status" value="1"/>
</dbReference>
<dbReference type="EMBL" id="CP143423">
    <property type="protein sequence ID" value="WVX47359.1"/>
    <property type="molecule type" value="Genomic_DNA"/>
</dbReference>
<name>A0ABZ2BMT1_9RHOB</name>
<gene>
    <name evidence="2" type="ORF">ROLI_004260</name>
</gene>
<reference evidence="3" key="2">
    <citation type="submission" date="2024-01" db="EMBL/GenBank/DDBJ databases">
        <title>Roseobacter fucihabitans sp. nov., isolated from the brown alga Fucus spiralis.</title>
        <authorList>
            <person name="Hahnke S."/>
            <person name="Berger M."/>
            <person name="Schlingloff A."/>
            <person name="Athale I."/>
            <person name="Neumann-Schaal M."/>
            <person name="Adenaya A."/>
            <person name="Poehlein A."/>
            <person name="Daniel R."/>
            <person name="Pertersen J."/>
            <person name="Brinkhoff T."/>
        </authorList>
    </citation>
    <scope>NUCLEOTIDE SEQUENCE [LARGE SCALE GENOMIC DNA]</scope>
    <source>
        <strain evidence="3">B14</strain>
    </source>
</reference>
<evidence type="ECO:0000256" key="1">
    <source>
        <dbReference type="SAM" id="Phobius"/>
    </source>
</evidence>
<evidence type="ECO:0008006" key="4">
    <source>
        <dbReference type="Google" id="ProtNLM"/>
    </source>
</evidence>
<dbReference type="RefSeq" id="WP_187428274.1">
    <property type="nucleotide sequence ID" value="NZ_CP143423.1"/>
</dbReference>
<accession>A0ABZ2BMT1</accession>
<dbReference type="Proteomes" id="UP001318682">
    <property type="component" value="Chromosome"/>
</dbReference>
<evidence type="ECO:0000313" key="2">
    <source>
        <dbReference type="EMBL" id="WVX47359.1"/>
    </source>
</evidence>
<organism evidence="2 3">
    <name type="scientific">Roseobacter fucihabitans</name>
    <dbReference type="NCBI Taxonomy" id="1537242"/>
    <lineage>
        <taxon>Bacteria</taxon>
        <taxon>Pseudomonadati</taxon>
        <taxon>Pseudomonadota</taxon>
        <taxon>Alphaproteobacteria</taxon>
        <taxon>Rhodobacterales</taxon>
        <taxon>Roseobacteraceae</taxon>
        <taxon>Roseobacter</taxon>
    </lineage>
</organism>
<keyword evidence="3" id="KW-1185">Reference proteome</keyword>
<reference evidence="2 3" key="1">
    <citation type="submission" date="2015-07" db="EMBL/GenBank/DDBJ databases">
        <authorList>
            <person name="Voget S."/>
            <person name="Dogs M."/>
            <person name="Brinkhoff T.H."/>
            <person name="Daniel R."/>
        </authorList>
    </citation>
    <scope>NUCLEOTIDE SEQUENCE [LARGE SCALE GENOMIC DNA]</scope>
    <source>
        <strain evidence="2 3">B14</strain>
    </source>
</reference>
<dbReference type="InterPro" id="IPR024409">
    <property type="entry name" value="DUF3833"/>
</dbReference>
<sequence length="187" mass="20570">MSAWIYVIIGVVLGFVIVWGVRKTTGFVAQSPSDYEDAAPEFDARKHLKGPILCEGVIFGPLGRVSSRFVAEFEGSWEGNNGVLKEHFTYDDGSIQNREWRLTVADDGSLSATADDVIGKGVGQQSGPTVLLKYDIKLPEESGGHVLKTVDWMYLTQNGTIMNRSQFRKFGIKVAELVATLRPKDMG</sequence>
<keyword evidence="1" id="KW-0472">Membrane</keyword>
<feature type="transmembrane region" description="Helical" evidence="1">
    <location>
        <begin position="6"/>
        <end position="22"/>
    </location>
</feature>
<proteinExistence type="predicted"/>
<keyword evidence="1" id="KW-1133">Transmembrane helix</keyword>